<keyword evidence="4 6" id="KW-1133">Transmembrane helix</keyword>
<evidence type="ECO:0000256" key="3">
    <source>
        <dbReference type="ARBA" id="ARBA00022692"/>
    </source>
</evidence>
<comment type="similarity">
    <text evidence="2">Belongs to the PER33/POM33 family.</text>
</comment>
<dbReference type="AlphaFoldDB" id="A0A6A4W896"/>
<evidence type="ECO:0000256" key="1">
    <source>
        <dbReference type="ARBA" id="ARBA00004141"/>
    </source>
</evidence>
<dbReference type="GO" id="GO:0071786">
    <property type="term" value="P:endoplasmic reticulum tubular network organization"/>
    <property type="evidence" value="ECO:0007669"/>
    <property type="project" value="TreeGrafter"/>
</dbReference>
<keyword evidence="8" id="KW-1185">Reference proteome</keyword>
<gene>
    <name evidence="7" type="primary">Tmem33_1</name>
    <name evidence="7" type="ORF">FJT64_024443</name>
</gene>
<dbReference type="Proteomes" id="UP000440578">
    <property type="component" value="Unassembled WGS sequence"/>
</dbReference>
<organism evidence="7 8">
    <name type="scientific">Amphibalanus amphitrite</name>
    <name type="common">Striped barnacle</name>
    <name type="synonym">Balanus amphitrite</name>
    <dbReference type="NCBI Taxonomy" id="1232801"/>
    <lineage>
        <taxon>Eukaryota</taxon>
        <taxon>Metazoa</taxon>
        <taxon>Ecdysozoa</taxon>
        <taxon>Arthropoda</taxon>
        <taxon>Crustacea</taxon>
        <taxon>Multicrustacea</taxon>
        <taxon>Cirripedia</taxon>
        <taxon>Thoracica</taxon>
        <taxon>Thoracicalcarea</taxon>
        <taxon>Balanomorpha</taxon>
        <taxon>Balanoidea</taxon>
        <taxon>Balanidae</taxon>
        <taxon>Amphibalaninae</taxon>
        <taxon>Amphibalanus</taxon>
    </lineage>
</organism>
<sequence length="213" mass="23593">MSDMIPSTYRYPARMAYVSALLAALLTSILRLRQRLPPPQLTREWGARLVLEDASHYVMYALVFVVPPPLTLVLLPVTLFAVLHSSSYTLQLLDLLGPSSAAPLRYLISLVELKSQAMLRAIAIAEIVLMPYTVAMLLVGRGSLLVPFIYYRFLSLRYASRRNPYSRTIFAELRVALERQAASPRCPALLSSAIHRSVALVSALSPPVMGAPQ</sequence>
<accession>A0A6A4W896</accession>
<evidence type="ECO:0000313" key="7">
    <source>
        <dbReference type="EMBL" id="KAF0303556.1"/>
    </source>
</evidence>
<feature type="transmembrane region" description="Helical" evidence="6">
    <location>
        <begin position="129"/>
        <end position="151"/>
    </location>
</feature>
<evidence type="ECO:0000256" key="5">
    <source>
        <dbReference type="ARBA" id="ARBA00023136"/>
    </source>
</evidence>
<evidence type="ECO:0000256" key="4">
    <source>
        <dbReference type="ARBA" id="ARBA00022989"/>
    </source>
</evidence>
<dbReference type="Pfam" id="PF03661">
    <property type="entry name" value="TMEM33_Pom33"/>
    <property type="match status" value="1"/>
</dbReference>
<dbReference type="EMBL" id="VIIS01000929">
    <property type="protein sequence ID" value="KAF0303556.1"/>
    <property type="molecule type" value="Genomic_DNA"/>
</dbReference>
<dbReference type="InterPro" id="IPR005344">
    <property type="entry name" value="TMEM33/Pom33"/>
</dbReference>
<protein>
    <submittedName>
        <fullName evidence="7">Transmembrane protein 33</fullName>
    </submittedName>
</protein>
<feature type="transmembrane region" description="Helical" evidence="6">
    <location>
        <begin position="57"/>
        <end position="83"/>
    </location>
</feature>
<dbReference type="GO" id="GO:0061024">
    <property type="term" value="P:membrane organization"/>
    <property type="evidence" value="ECO:0007669"/>
    <property type="project" value="TreeGrafter"/>
</dbReference>
<comment type="subcellular location">
    <subcellularLocation>
        <location evidence="1">Membrane</location>
        <topology evidence="1">Multi-pass membrane protein</topology>
    </subcellularLocation>
</comment>
<evidence type="ECO:0000256" key="2">
    <source>
        <dbReference type="ARBA" id="ARBA00007322"/>
    </source>
</evidence>
<keyword evidence="5 6" id="KW-0472">Membrane</keyword>
<dbReference type="GO" id="GO:0016020">
    <property type="term" value="C:membrane"/>
    <property type="evidence" value="ECO:0007669"/>
    <property type="project" value="UniProtKB-SubCell"/>
</dbReference>
<reference evidence="7 8" key="1">
    <citation type="submission" date="2019-07" db="EMBL/GenBank/DDBJ databases">
        <title>Draft genome assembly of a fouling barnacle, Amphibalanus amphitrite (Darwin, 1854): The first reference genome for Thecostraca.</title>
        <authorList>
            <person name="Kim W."/>
        </authorList>
    </citation>
    <scope>NUCLEOTIDE SEQUENCE [LARGE SCALE GENOMIC DNA]</scope>
    <source>
        <strain evidence="7">SNU_AA5</strain>
        <tissue evidence="7">Soma without cirri and trophi</tissue>
    </source>
</reference>
<dbReference type="GO" id="GO:0005783">
    <property type="term" value="C:endoplasmic reticulum"/>
    <property type="evidence" value="ECO:0007669"/>
    <property type="project" value="TreeGrafter"/>
</dbReference>
<proteinExistence type="inferred from homology"/>
<dbReference type="PANTHER" id="PTHR12703:SF4">
    <property type="entry name" value="TRANSMEMBRANE PROTEIN 33"/>
    <property type="match status" value="1"/>
</dbReference>
<evidence type="ECO:0000256" key="6">
    <source>
        <dbReference type="SAM" id="Phobius"/>
    </source>
</evidence>
<keyword evidence="3 6" id="KW-0812">Transmembrane</keyword>
<dbReference type="OrthoDB" id="5581259at2759"/>
<evidence type="ECO:0000313" key="8">
    <source>
        <dbReference type="Proteomes" id="UP000440578"/>
    </source>
</evidence>
<dbReference type="InterPro" id="IPR051645">
    <property type="entry name" value="PER33/POM33_regulator"/>
</dbReference>
<comment type="caution">
    <text evidence="7">The sequence shown here is derived from an EMBL/GenBank/DDBJ whole genome shotgun (WGS) entry which is preliminary data.</text>
</comment>
<name>A0A6A4W896_AMPAM</name>
<dbReference type="PANTHER" id="PTHR12703">
    <property type="entry name" value="TRANSMEMBRANE PROTEIN 33"/>
    <property type="match status" value="1"/>
</dbReference>